<dbReference type="VEuPathDB" id="FungiDB:GMDG_03734"/>
<dbReference type="PANTHER" id="PTHR13622">
    <property type="entry name" value="THIAMIN PYROPHOSPHOKINASE"/>
    <property type="match status" value="1"/>
</dbReference>
<dbReference type="GeneID" id="36288663"/>
<accession>A0A177A6R7</accession>
<sequence>MSASKSNLDLVNDCDCFPYAEKDPKAHAELMSTLFTLTWDDGVNKVPIGLMTENVLNKLVKTPVAVKGELEVRRDQREVCVFHDKTEKERSEWVALTTAYWRENKQFEILEGWRNELYPVYGPNNELLYSVERTAAALLGVVMYGAHMTAYTKSPESSYGIKLWIPRRAADKQTYGGMLDNTVAGGMATGEDPFECIIREADEEASLPDKLVRENATAHGAVTYIYMRSKLATGEVGLIQPEVQYVFDLELPENVAPKPNDSEVECFYLWAVEEVQEHMRKGEFKPNCALLLLDFFIRRRILTPKNEPDFDQIKSRLHRPLNFPGPHVALA</sequence>
<dbReference type="SUPFAM" id="SSF55811">
    <property type="entry name" value="Nudix"/>
    <property type="match status" value="1"/>
</dbReference>
<dbReference type="Pfam" id="PF00293">
    <property type="entry name" value="NUDIX"/>
    <property type="match status" value="1"/>
</dbReference>
<proteinExistence type="predicted"/>
<evidence type="ECO:0000259" key="1">
    <source>
        <dbReference type="PROSITE" id="PS51462"/>
    </source>
</evidence>
<dbReference type="InterPro" id="IPR000086">
    <property type="entry name" value="NUDIX_hydrolase_dom"/>
</dbReference>
<dbReference type="GO" id="GO:0044715">
    <property type="term" value="F:8-oxo-dGDP phosphatase activity"/>
    <property type="evidence" value="ECO:0007669"/>
    <property type="project" value="UniProtKB-ARBA"/>
</dbReference>
<dbReference type="FunFam" id="3.90.79.10:FF:000019">
    <property type="entry name" value="Thiamin pyrophosphokinase, putative"/>
    <property type="match status" value="1"/>
</dbReference>
<dbReference type="CDD" id="cd03676">
    <property type="entry name" value="NUDIX_Tnr3_like"/>
    <property type="match status" value="1"/>
</dbReference>
<dbReference type="eggNOG" id="KOG4313">
    <property type="taxonomic scope" value="Eukaryota"/>
</dbReference>
<dbReference type="RefSeq" id="XP_024323144.1">
    <property type="nucleotide sequence ID" value="XM_024469218.1"/>
</dbReference>
<organism evidence="2">
    <name type="scientific">Pseudogymnoascus destructans</name>
    <dbReference type="NCBI Taxonomy" id="655981"/>
    <lineage>
        <taxon>Eukaryota</taxon>
        <taxon>Fungi</taxon>
        <taxon>Dikarya</taxon>
        <taxon>Ascomycota</taxon>
        <taxon>Pezizomycotina</taxon>
        <taxon>Leotiomycetes</taxon>
        <taxon>Thelebolales</taxon>
        <taxon>Thelebolaceae</taxon>
        <taxon>Pseudogymnoascus</taxon>
    </lineage>
</organism>
<protein>
    <recommendedName>
        <fullName evidence="1">Nudix hydrolase domain-containing protein</fullName>
    </recommendedName>
</protein>
<dbReference type="EMBL" id="KV441399">
    <property type="protein sequence ID" value="OAF57858.1"/>
    <property type="molecule type" value="Genomic_DNA"/>
</dbReference>
<feature type="domain" description="Nudix hydrolase" evidence="1">
    <location>
        <begin position="143"/>
        <end position="292"/>
    </location>
</feature>
<dbReference type="PANTHER" id="PTHR13622:SF8">
    <property type="entry name" value="THIAMIN PYROPHOSPHOKINASE 1"/>
    <property type="match status" value="1"/>
</dbReference>
<dbReference type="Proteomes" id="UP000077154">
    <property type="component" value="Unassembled WGS sequence"/>
</dbReference>
<dbReference type="PROSITE" id="PS51462">
    <property type="entry name" value="NUDIX"/>
    <property type="match status" value="1"/>
</dbReference>
<dbReference type="InterPro" id="IPR031804">
    <property type="entry name" value="DUF4743"/>
</dbReference>
<dbReference type="InterPro" id="IPR015797">
    <property type="entry name" value="NUDIX_hydrolase-like_dom_sf"/>
</dbReference>
<dbReference type="Pfam" id="PF15916">
    <property type="entry name" value="DUF4743"/>
    <property type="match status" value="1"/>
</dbReference>
<evidence type="ECO:0000313" key="2">
    <source>
        <dbReference type="EMBL" id="OAF57858.1"/>
    </source>
</evidence>
<gene>
    <name evidence="2" type="ORF">VC83_05598</name>
</gene>
<dbReference type="AlphaFoldDB" id="A0A177A6R7"/>
<dbReference type="Gene3D" id="3.90.79.10">
    <property type="entry name" value="Nucleoside Triphosphate Pyrophosphohydrolase"/>
    <property type="match status" value="1"/>
</dbReference>
<dbReference type="OrthoDB" id="10261522at2759"/>
<reference evidence="2" key="1">
    <citation type="submission" date="2016-03" db="EMBL/GenBank/DDBJ databases">
        <title>Updated assembly of Pseudogymnoascus destructans, the fungus causing white-nose syndrome of bats.</title>
        <authorList>
            <person name="Palmer J.M."/>
            <person name="Drees K.P."/>
            <person name="Foster J.T."/>
            <person name="Lindner D.L."/>
        </authorList>
    </citation>
    <scope>NUCLEOTIDE SEQUENCE [LARGE SCALE GENOMIC DNA]</scope>
    <source>
        <strain evidence="2">20631-21</strain>
    </source>
</reference>
<name>A0A177A6R7_9PEZI</name>